<name>A0A0M9VRA1_9BASI</name>
<dbReference type="OrthoDB" id="3351759at2759"/>
<comment type="caution">
    <text evidence="1">The sequence shown here is derived from an EMBL/GenBank/DDBJ whole genome shotgun (WGS) entry which is preliminary data.</text>
</comment>
<sequence>MTRLSLITSATGALVAGTIVYAVHASMRDQTHFMVAEMRAKTEGLEKAEDFDKTSGRRIVRAPVSAYNPGMPTFWEEMKSRWNHYLTKAVYKVHSLDPMDAMGPAHGHTANSTGESIRDALESLAPHALDAQPKFGILHRRFGDENTHYMGQGASLR</sequence>
<dbReference type="EMBL" id="LGAV01000001">
    <property type="protein sequence ID" value="KOS16369.1"/>
    <property type="molecule type" value="Genomic_DNA"/>
</dbReference>
<dbReference type="AlphaFoldDB" id="A0A0M9VRA1"/>
<dbReference type="Proteomes" id="UP000037751">
    <property type="component" value="Unassembled WGS sequence"/>
</dbReference>
<keyword evidence="2" id="KW-1185">Reference proteome</keyword>
<protein>
    <recommendedName>
        <fullName evidence="3">Found in mitochondrial proteome protein 51</fullName>
    </recommendedName>
</protein>
<evidence type="ECO:0000313" key="2">
    <source>
        <dbReference type="Proteomes" id="UP000037751"/>
    </source>
</evidence>
<dbReference type="RefSeq" id="XP_017994001.1">
    <property type="nucleotide sequence ID" value="XM_018137850.1"/>
</dbReference>
<organism evidence="1 2">
    <name type="scientific">Malassezia pachydermatis</name>
    <dbReference type="NCBI Taxonomy" id="77020"/>
    <lineage>
        <taxon>Eukaryota</taxon>
        <taxon>Fungi</taxon>
        <taxon>Dikarya</taxon>
        <taxon>Basidiomycota</taxon>
        <taxon>Ustilaginomycotina</taxon>
        <taxon>Malasseziomycetes</taxon>
        <taxon>Malasseziales</taxon>
        <taxon>Malasseziaceae</taxon>
        <taxon>Malassezia</taxon>
    </lineage>
</organism>
<evidence type="ECO:0000313" key="1">
    <source>
        <dbReference type="EMBL" id="KOS16369.1"/>
    </source>
</evidence>
<proteinExistence type="predicted"/>
<gene>
    <name evidence="1" type="ORF">Malapachy_3378</name>
</gene>
<dbReference type="GeneID" id="28729726"/>
<dbReference type="VEuPathDB" id="FungiDB:Malapachy_3378"/>
<accession>A0A0M9VRA1</accession>
<reference evidence="1 2" key="1">
    <citation type="submission" date="2015-07" db="EMBL/GenBank/DDBJ databases">
        <title>Draft Genome Sequence of Malassezia furfur CBS1878 and Malassezia pachydermatis CBS1879.</title>
        <authorList>
            <person name="Triana S."/>
            <person name="Ohm R."/>
            <person name="Gonzalez A."/>
            <person name="DeCock H."/>
            <person name="Restrepo S."/>
            <person name="Celis A."/>
        </authorList>
    </citation>
    <scope>NUCLEOTIDE SEQUENCE [LARGE SCALE GENOMIC DNA]</scope>
    <source>
        <strain evidence="1 2">CBS 1879</strain>
    </source>
</reference>
<evidence type="ECO:0008006" key="3">
    <source>
        <dbReference type="Google" id="ProtNLM"/>
    </source>
</evidence>